<organism evidence="2 3">
    <name type="scientific">Meiothermus luteus</name>
    <dbReference type="NCBI Taxonomy" id="2026184"/>
    <lineage>
        <taxon>Bacteria</taxon>
        <taxon>Thermotogati</taxon>
        <taxon>Deinococcota</taxon>
        <taxon>Deinococci</taxon>
        <taxon>Thermales</taxon>
        <taxon>Thermaceae</taxon>
        <taxon>Meiothermus</taxon>
    </lineage>
</organism>
<keyword evidence="1" id="KW-0472">Membrane</keyword>
<gene>
    <name evidence="2" type="ORF">Mlute_00698</name>
</gene>
<feature type="transmembrane region" description="Helical" evidence="1">
    <location>
        <begin position="179"/>
        <end position="197"/>
    </location>
</feature>
<keyword evidence="1" id="KW-1133">Transmembrane helix</keyword>
<feature type="transmembrane region" description="Helical" evidence="1">
    <location>
        <begin position="153"/>
        <end position="172"/>
    </location>
</feature>
<dbReference type="AlphaFoldDB" id="A0A399EVR2"/>
<dbReference type="Proteomes" id="UP000265800">
    <property type="component" value="Unassembled WGS sequence"/>
</dbReference>
<dbReference type="EMBL" id="QWKZ01000015">
    <property type="protein sequence ID" value="RIH88128.1"/>
    <property type="molecule type" value="Genomic_DNA"/>
</dbReference>
<accession>A0A399EVR2</accession>
<reference evidence="2 3" key="1">
    <citation type="submission" date="2018-08" db="EMBL/GenBank/DDBJ databases">
        <title>Meiothermus luteus KCTC 52599 genome sequencing project.</title>
        <authorList>
            <person name="Da Costa M.S."/>
            <person name="Albuquerque L."/>
            <person name="Raposo P."/>
            <person name="Froufe H.J.C."/>
            <person name="Barroso C.S."/>
            <person name="Egas C."/>
        </authorList>
    </citation>
    <scope>NUCLEOTIDE SEQUENCE [LARGE SCALE GENOMIC DNA]</scope>
    <source>
        <strain evidence="2 3">KCTC 52599</strain>
    </source>
</reference>
<name>A0A399EVR2_9DEIN</name>
<evidence type="ECO:0000256" key="1">
    <source>
        <dbReference type="SAM" id="Phobius"/>
    </source>
</evidence>
<feature type="transmembrane region" description="Helical" evidence="1">
    <location>
        <begin position="234"/>
        <end position="261"/>
    </location>
</feature>
<proteinExistence type="predicted"/>
<keyword evidence="3" id="KW-1185">Reference proteome</keyword>
<keyword evidence="1" id="KW-0812">Transmembrane</keyword>
<comment type="caution">
    <text evidence="2">The sequence shown here is derived from an EMBL/GenBank/DDBJ whole genome shotgun (WGS) entry which is preliminary data.</text>
</comment>
<evidence type="ECO:0000313" key="2">
    <source>
        <dbReference type="EMBL" id="RIH88128.1"/>
    </source>
</evidence>
<sequence>MVDDYQRLLADLRFLIRDRQQAERVADSLSGAGIYSVDDWKKALLEVRGRLLEAQAQAQTGQSEAARRTLAQVNARYRLAIEPLVEALRPELAQRTRRVLGLAEGAVGLRTSDFTVLSGELLENALAIEGRSLGAFHALQVGLLQATLGIPRAFLFILAGLLAFFPLYLLRLTFGGRNVYWRFLGLAFFFLLLPAVMEGLSYVGSILADPRYGGLPFLGVLTHLSIQQNLLAQLFWGLTVFLVIVFATVGLRGIAAQFGLLQNQRIPLRRGRTTLQQTSASRPHPGLTSETLVEWDEEF</sequence>
<evidence type="ECO:0000313" key="3">
    <source>
        <dbReference type="Proteomes" id="UP000265800"/>
    </source>
</evidence>
<protein>
    <submittedName>
        <fullName evidence="2">Uncharacterized protein</fullName>
    </submittedName>
</protein>